<comment type="caution">
    <text evidence="1">The sequence shown here is derived from an EMBL/GenBank/DDBJ whole genome shotgun (WGS) entry which is preliminary data.</text>
</comment>
<keyword evidence="1" id="KW-0378">Hydrolase</keyword>
<dbReference type="EMBL" id="JAECZC010000056">
    <property type="protein sequence ID" value="MBH8565215.1"/>
    <property type="molecule type" value="Genomic_DNA"/>
</dbReference>
<accession>A0A8J7HVS7</accession>
<dbReference type="InterPro" id="IPR023214">
    <property type="entry name" value="HAD_sf"/>
</dbReference>
<keyword evidence="2" id="KW-1185">Reference proteome</keyword>
<reference evidence="1 2" key="1">
    <citation type="journal article" date="2021" name="Int. J. Syst. Evol. Microbiol.">
        <title>Amazonocrinis nigriterrae gen. nov., sp. nov., Atlanticothrix silvestris gen. nov., sp. nov. and Dendronalium phyllosphericum gen. nov., sp. nov., nostocacean cyanobacteria from Brazilian environments.</title>
        <authorList>
            <person name="Alvarenga D.O."/>
            <person name="Andreote A.P.D."/>
            <person name="Branco L.H.Z."/>
            <person name="Delbaje E."/>
            <person name="Cruz R.B."/>
            <person name="Varani A.M."/>
            <person name="Fiore M.F."/>
        </authorList>
    </citation>
    <scope>NUCLEOTIDE SEQUENCE [LARGE SCALE GENOMIC DNA]</scope>
    <source>
        <strain evidence="1 2">CENA67</strain>
    </source>
</reference>
<dbReference type="Gene3D" id="3.40.50.1000">
    <property type="entry name" value="HAD superfamily/HAD-like"/>
    <property type="match status" value="1"/>
</dbReference>
<protein>
    <submittedName>
        <fullName evidence="1">HAD hydrolase family protein</fullName>
    </submittedName>
</protein>
<sequence length="64" mass="7328">MFKIADHAITVANADAELKRYASLVIGLKNTEDSVVKYIQHLWSNRYGFKSDSDTKNILNLRLM</sequence>
<name>A0A8J7HVS7_9NOST</name>
<proteinExistence type="predicted"/>
<dbReference type="Proteomes" id="UP000632766">
    <property type="component" value="Unassembled WGS sequence"/>
</dbReference>
<evidence type="ECO:0000313" key="2">
    <source>
        <dbReference type="Proteomes" id="UP000632766"/>
    </source>
</evidence>
<organism evidence="1 2">
    <name type="scientific">Amazonocrinis nigriterrae CENA67</name>
    <dbReference type="NCBI Taxonomy" id="2794033"/>
    <lineage>
        <taxon>Bacteria</taxon>
        <taxon>Bacillati</taxon>
        <taxon>Cyanobacteriota</taxon>
        <taxon>Cyanophyceae</taxon>
        <taxon>Nostocales</taxon>
        <taxon>Nostocaceae</taxon>
        <taxon>Amazonocrinis</taxon>
        <taxon>Amazonocrinis nigriterrae</taxon>
    </lineage>
</organism>
<evidence type="ECO:0000313" key="1">
    <source>
        <dbReference type="EMBL" id="MBH8565215.1"/>
    </source>
</evidence>
<dbReference type="SUPFAM" id="SSF56784">
    <property type="entry name" value="HAD-like"/>
    <property type="match status" value="1"/>
</dbReference>
<dbReference type="GO" id="GO:0016787">
    <property type="term" value="F:hydrolase activity"/>
    <property type="evidence" value="ECO:0007669"/>
    <property type="project" value="UniProtKB-KW"/>
</dbReference>
<dbReference type="AlphaFoldDB" id="A0A8J7HVS7"/>
<gene>
    <name evidence="1" type="ORF">I8748_24030</name>
</gene>
<dbReference type="InterPro" id="IPR036412">
    <property type="entry name" value="HAD-like_sf"/>
</dbReference>
<dbReference type="Pfam" id="PF08282">
    <property type="entry name" value="Hydrolase_3"/>
    <property type="match status" value="1"/>
</dbReference>